<proteinExistence type="predicted"/>
<reference evidence="2" key="1">
    <citation type="submission" date="2010-12" db="EMBL/GenBank/DDBJ databases">
        <title>Complete sequence of Bacillus cellulosilyticus DSM 2522.</title>
        <authorList>
            <consortium name="US DOE Joint Genome Institute"/>
            <person name="Lucas S."/>
            <person name="Copeland A."/>
            <person name="Lapidus A."/>
            <person name="Cheng J.-F."/>
            <person name="Bruce D."/>
            <person name="Goodwin L."/>
            <person name="Pitluck S."/>
            <person name="Chertkov O."/>
            <person name="Detter J.C."/>
            <person name="Han C."/>
            <person name="Tapia R."/>
            <person name="Land M."/>
            <person name="Hauser L."/>
            <person name="Jeffries C."/>
            <person name="Kyrpides N."/>
            <person name="Ivanova N."/>
            <person name="Mikhailova N."/>
            <person name="Brumm P."/>
            <person name="Mead D."/>
            <person name="Woyke T."/>
        </authorList>
    </citation>
    <scope>NUCLEOTIDE SEQUENCE [LARGE SCALE GENOMIC DNA]</scope>
    <source>
        <strain evidence="2">DSM 2522</strain>
    </source>
</reference>
<name>E6TQE3_EVAC2</name>
<gene>
    <name evidence="2" type="ordered locus">Bcell_1048</name>
</gene>
<keyword evidence="1" id="KW-0812">Transmembrane</keyword>
<feature type="transmembrane region" description="Helical" evidence="1">
    <location>
        <begin position="64"/>
        <end position="87"/>
    </location>
</feature>
<keyword evidence="1" id="KW-1133">Transmembrane helix</keyword>
<evidence type="ECO:0000256" key="1">
    <source>
        <dbReference type="SAM" id="Phobius"/>
    </source>
</evidence>
<dbReference type="RefSeq" id="WP_013487662.1">
    <property type="nucleotide sequence ID" value="NC_014829.1"/>
</dbReference>
<dbReference type="KEGG" id="bco:Bcell_1048"/>
<accession>E6TQE3</accession>
<keyword evidence="1" id="KW-0472">Membrane</keyword>
<dbReference type="EMBL" id="CP002394">
    <property type="protein sequence ID" value="ADU29321.1"/>
    <property type="molecule type" value="Genomic_DNA"/>
</dbReference>
<dbReference type="HOGENOM" id="CLU_2462593_0_0_9"/>
<protein>
    <submittedName>
        <fullName evidence="2">Uncharacterized protein</fullName>
    </submittedName>
</protein>
<dbReference type="Proteomes" id="UP000001401">
    <property type="component" value="Chromosome"/>
</dbReference>
<sequence length="88" mass="10135">MRNFWQTRTVPVRILPVYFQIARNLVEIARYLVEIARNLAEIARNFEKIVQNKQYGGKREPSPLVLSPFVLALWVVDAAVVVIWATAP</sequence>
<keyword evidence="3" id="KW-1185">Reference proteome</keyword>
<organism evidence="2 3">
    <name type="scientific">Evansella cellulosilytica (strain ATCC 21833 / DSM 2522 / FERM P-1141 / JCM 9156 / N-4)</name>
    <name type="common">Bacillus cellulosilyticus</name>
    <dbReference type="NCBI Taxonomy" id="649639"/>
    <lineage>
        <taxon>Bacteria</taxon>
        <taxon>Bacillati</taxon>
        <taxon>Bacillota</taxon>
        <taxon>Bacilli</taxon>
        <taxon>Bacillales</taxon>
        <taxon>Bacillaceae</taxon>
        <taxon>Evansella</taxon>
    </lineage>
</organism>
<evidence type="ECO:0000313" key="2">
    <source>
        <dbReference type="EMBL" id="ADU29321.1"/>
    </source>
</evidence>
<dbReference type="AlphaFoldDB" id="E6TQE3"/>
<evidence type="ECO:0000313" key="3">
    <source>
        <dbReference type="Proteomes" id="UP000001401"/>
    </source>
</evidence>